<keyword evidence="5" id="KW-0520">NAD</keyword>
<gene>
    <name evidence="10" type="ORF">MY1_0085</name>
</gene>
<dbReference type="NCBIfam" id="TIGR03026">
    <property type="entry name" value="NDP-sugDHase"/>
    <property type="match status" value="1"/>
</dbReference>
<evidence type="ECO:0000256" key="4">
    <source>
        <dbReference type="ARBA" id="ARBA00023002"/>
    </source>
</evidence>
<dbReference type="InterPro" id="IPR036220">
    <property type="entry name" value="UDP-Glc/GDP-Man_DH_C_sf"/>
</dbReference>
<dbReference type="GO" id="GO:0016628">
    <property type="term" value="F:oxidoreductase activity, acting on the CH-CH group of donors, NAD or NADP as acceptor"/>
    <property type="evidence" value="ECO:0007669"/>
    <property type="project" value="InterPro"/>
</dbReference>
<evidence type="ECO:0000313" key="11">
    <source>
        <dbReference type="Proteomes" id="UP000004440"/>
    </source>
</evidence>
<keyword evidence="11" id="KW-1185">Reference proteome</keyword>
<comment type="similarity">
    <text evidence="1 8">Belongs to the UDP-glucose/GDP-mannose dehydrogenase family.</text>
</comment>
<name>F9CY94_9ARCH</name>
<dbReference type="InterPro" id="IPR028359">
    <property type="entry name" value="UDP_ManNAc/GlcNAc_DH"/>
</dbReference>
<feature type="domain" description="UDP-glucose/GDP-mannose dehydrogenase C-terminal" evidence="9">
    <location>
        <begin position="315"/>
        <end position="417"/>
    </location>
</feature>
<protein>
    <recommendedName>
        <fullName evidence="3">UDP-N-acetyl-D-mannosamine dehydrogenase</fullName>
        <ecNumber evidence="2">1.1.1.336</ecNumber>
    </recommendedName>
    <alternativeName>
        <fullName evidence="6">UDP-ManNAc 6-dehydrogenase</fullName>
    </alternativeName>
</protein>
<evidence type="ECO:0000256" key="7">
    <source>
        <dbReference type="ARBA" id="ARBA00049130"/>
    </source>
</evidence>
<dbReference type="Proteomes" id="UP000004440">
    <property type="component" value="Unassembled WGS sequence"/>
</dbReference>
<dbReference type="PANTHER" id="PTHR43491">
    <property type="entry name" value="UDP-N-ACETYL-D-MANNOSAMINE DEHYDROGENASE"/>
    <property type="match status" value="1"/>
</dbReference>
<dbReference type="SUPFAM" id="SSF52413">
    <property type="entry name" value="UDP-glucose/GDP-mannose dehydrogenase C-terminal domain"/>
    <property type="match status" value="1"/>
</dbReference>
<dbReference type="GO" id="GO:0089714">
    <property type="term" value="F:UDP-N-acetyl-D-mannosamine dehydrogenase activity"/>
    <property type="evidence" value="ECO:0007669"/>
    <property type="project" value="UniProtKB-EC"/>
</dbReference>
<dbReference type="InterPro" id="IPR001732">
    <property type="entry name" value="UDP-Glc/GDP-Man_DH_N"/>
</dbReference>
<organism evidence="10 11">
    <name type="scientific">Nitrosarchaeum koreense MY1</name>
    <dbReference type="NCBI Taxonomy" id="1001994"/>
    <lineage>
        <taxon>Archaea</taxon>
        <taxon>Nitrososphaerota</taxon>
        <taxon>Nitrososphaeria</taxon>
        <taxon>Nitrosopumilales</taxon>
        <taxon>Nitrosopumilaceae</taxon>
        <taxon>Nitrosarchaeum</taxon>
    </lineage>
</organism>
<dbReference type="EMBL" id="AFPU01000001">
    <property type="protein sequence ID" value="EGP92872.1"/>
    <property type="molecule type" value="Genomic_DNA"/>
</dbReference>
<comment type="catalytic activity">
    <reaction evidence="7">
        <text>UDP-N-acetyl-alpha-D-mannosamine + 2 NAD(+) + H2O = UDP-N-acetyl-alpha-D-mannosaminouronate + 2 NADH + 3 H(+)</text>
        <dbReference type="Rhea" id="RHEA:25780"/>
        <dbReference type="ChEBI" id="CHEBI:15377"/>
        <dbReference type="ChEBI" id="CHEBI:15378"/>
        <dbReference type="ChEBI" id="CHEBI:57540"/>
        <dbReference type="ChEBI" id="CHEBI:57945"/>
        <dbReference type="ChEBI" id="CHEBI:68623"/>
        <dbReference type="ChEBI" id="CHEBI:70731"/>
        <dbReference type="EC" id="1.1.1.336"/>
    </reaction>
</comment>
<dbReference type="InterPro" id="IPR014027">
    <property type="entry name" value="UDP-Glc/GDP-Man_DH_C"/>
</dbReference>
<evidence type="ECO:0000313" key="10">
    <source>
        <dbReference type="EMBL" id="EGP92872.1"/>
    </source>
</evidence>
<dbReference type="AlphaFoldDB" id="F9CY94"/>
<comment type="caution">
    <text evidence="10">The sequence shown here is derived from an EMBL/GenBank/DDBJ whole genome shotgun (WGS) entry which is preliminary data.</text>
</comment>
<keyword evidence="4" id="KW-0560">Oxidoreductase</keyword>
<proteinExistence type="inferred from homology"/>
<dbReference type="InterPro" id="IPR036291">
    <property type="entry name" value="NAD(P)-bd_dom_sf"/>
</dbReference>
<dbReference type="GO" id="GO:0051287">
    <property type="term" value="F:NAD binding"/>
    <property type="evidence" value="ECO:0007669"/>
    <property type="project" value="InterPro"/>
</dbReference>
<evidence type="ECO:0000256" key="3">
    <source>
        <dbReference type="ARBA" id="ARBA00016796"/>
    </source>
</evidence>
<accession>F9CY94</accession>
<dbReference type="SUPFAM" id="SSF51735">
    <property type="entry name" value="NAD(P)-binding Rossmann-fold domains"/>
    <property type="match status" value="1"/>
</dbReference>
<dbReference type="RefSeq" id="WP_007549457.1">
    <property type="nucleotide sequence ID" value="NZ_AFPU01000001.1"/>
</dbReference>
<dbReference type="GO" id="GO:0000271">
    <property type="term" value="P:polysaccharide biosynthetic process"/>
    <property type="evidence" value="ECO:0007669"/>
    <property type="project" value="InterPro"/>
</dbReference>
<evidence type="ECO:0000256" key="6">
    <source>
        <dbReference type="ARBA" id="ARBA00030172"/>
    </source>
</evidence>
<dbReference type="SUPFAM" id="SSF48179">
    <property type="entry name" value="6-phosphogluconate dehydrogenase C-terminal domain-like"/>
    <property type="match status" value="1"/>
</dbReference>
<dbReference type="Pfam" id="PF03720">
    <property type="entry name" value="UDPG_MGDP_dh_C"/>
    <property type="match status" value="1"/>
</dbReference>
<dbReference type="Pfam" id="PF00984">
    <property type="entry name" value="UDPG_MGDP_dh"/>
    <property type="match status" value="1"/>
</dbReference>
<dbReference type="InterPro" id="IPR014026">
    <property type="entry name" value="UDP-Glc/GDP-Man_DH_dimer"/>
</dbReference>
<evidence type="ECO:0000256" key="5">
    <source>
        <dbReference type="ARBA" id="ARBA00023027"/>
    </source>
</evidence>
<dbReference type="Gene3D" id="3.40.50.720">
    <property type="entry name" value="NAD(P)-binding Rossmann-like Domain"/>
    <property type="match status" value="2"/>
</dbReference>
<dbReference type="STRING" id="1001994.MY1_0085"/>
<evidence type="ECO:0000256" key="2">
    <source>
        <dbReference type="ARBA" id="ARBA00012935"/>
    </source>
</evidence>
<evidence type="ECO:0000259" key="9">
    <source>
        <dbReference type="SMART" id="SM00984"/>
    </source>
</evidence>
<dbReference type="OrthoDB" id="59839at2157"/>
<dbReference type="PIRSF" id="PIRSF500136">
    <property type="entry name" value="UDP_ManNAc_DH"/>
    <property type="match status" value="1"/>
</dbReference>
<dbReference type="InterPro" id="IPR008927">
    <property type="entry name" value="6-PGluconate_DH-like_C_sf"/>
</dbReference>
<dbReference type="EC" id="1.1.1.336" evidence="2"/>
<evidence type="ECO:0000256" key="8">
    <source>
        <dbReference type="PIRNR" id="PIRNR000124"/>
    </source>
</evidence>
<dbReference type="SMART" id="SM00984">
    <property type="entry name" value="UDPG_MGDP_dh_C"/>
    <property type="match status" value="1"/>
</dbReference>
<reference evidence="10 11" key="1">
    <citation type="journal article" date="2011" name="J. Bacteriol.">
        <title>Genome Sequence of an Ammonia-Oxidizing Soil Archaeon, "Candidatus Nitrosoarchaeum koreensis" MY1.</title>
        <authorList>
            <person name="Kim B.K."/>
            <person name="Jung M.Y."/>
            <person name="Yu D.S."/>
            <person name="Park S.J."/>
            <person name="Oh T.K."/>
            <person name="Rhee S.K."/>
            <person name="Kim J.F."/>
        </authorList>
    </citation>
    <scope>NUCLEOTIDE SEQUENCE [LARGE SCALE GENOMIC DNA]</scope>
    <source>
        <strain evidence="10 11">MY1</strain>
    </source>
</reference>
<evidence type="ECO:0000256" key="1">
    <source>
        <dbReference type="ARBA" id="ARBA00006601"/>
    </source>
</evidence>
<sequence>MKVCVVGLGYVGLTLAITLSDCGVIVYGVDSKKETVLSLRNGKPTISEKNVDSLLQKHLGTNLHILESIPEIDFDAYIICVGTPLNSKNSPILDYIISASEETGMKLKKGQVVILRSTIPVGTTRNIVIPILEEKSNLKSGVDFDVVFAPERTAEGVALLELKTNPQIIGSLTSEGMEKTSLIFKQMTPTIIPVSSIETAEMMKLIDNTYRDVRFAYANEIAIICETLKLDAKECIEKANFQYPRNNIPMPSPGVGGPCLSKDPYILAHVASQYGYKPEIISHSRWVNEYIPSFLAKKVVRKIEMMGKKGNLKIFIIGFAFKGNPETGDIRNSPTLILVEELKKHFTNIVGYDPIVPALDIENIGVKVTTIQKGFEDADCVVVMNNHKSYHSLNMKELLRSSSKPCVFVDCWSMFRDLREDKEIIYTGVGID</sequence>
<dbReference type="PANTHER" id="PTHR43491:SF2">
    <property type="entry name" value="UDP-N-ACETYL-D-MANNOSAMINE DEHYDROGENASE"/>
    <property type="match status" value="1"/>
</dbReference>
<dbReference type="PIRSF" id="PIRSF000124">
    <property type="entry name" value="UDPglc_GDPman_dh"/>
    <property type="match status" value="1"/>
</dbReference>
<dbReference type="Pfam" id="PF03721">
    <property type="entry name" value="UDPG_MGDP_dh_N"/>
    <property type="match status" value="1"/>
</dbReference>
<dbReference type="InterPro" id="IPR017476">
    <property type="entry name" value="UDP-Glc/GDP-Man"/>
</dbReference>